<evidence type="ECO:0000256" key="1">
    <source>
        <dbReference type="SAM" id="MobiDB-lite"/>
    </source>
</evidence>
<dbReference type="EMBL" id="ACOU01000007">
    <property type="protein sequence ID" value="EKX72271.1"/>
    <property type="molecule type" value="Genomic_DNA"/>
</dbReference>
<evidence type="ECO:0000313" key="3">
    <source>
        <dbReference type="EMBL" id="EKX72271.1"/>
    </source>
</evidence>
<dbReference type="RefSeq" id="XP_004831723.1">
    <property type="nucleotide sequence ID" value="XM_004831666.1"/>
</dbReference>
<dbReference type="VEuPathDB" id="PiroplasmaDB:BEWA_047360"/>
<dbReference type="KEGG" id="beq:BEWA_047360"/>
<feature type="region of interest" description="Disordered" evidence="1">
    <location>
        <begin position="406"/>
        <end position="493"/>
    </location>
</feature>
<gene>
    <name evidence="3" type="ORF">BEWA_047360</name>
</gene>
<keyword evidence="4" id="KW-1185">Reference proteome</keyword>
<feature type="compositionally biased region" description="Basic and acidic residues" evidence="1">
    <location>
        <begin position="438"/>
        <end position="449"/>
    </location>
</feature>
<keyword evidence="2" id="KW-1133">Transmembrane helix</keyword>
<feature type="region of interest" description="Disordered" evidence="1">
    <location>
        <begin position="555"/>
        <end position="623"/>
    </location>
</feature>
<feature type="compositionally biased region" description="Gly residues" evidence="1">
    <location>
        <begin position="569"/>
        <end position="584"/>
    </location>
</feature>
<keyword evidence="2" id="KW-0812">Transmembrane</keyword>
<dbReference type="AlphaFoldDB" id="L1LAE6"/>
<reference evidence="3 4" key="1">
    <citation type="journal article" date="2012" name="BMC Genomics">
        <title>Comparative genomic analysis and phylogenetic position of Theileria equi.</title>
        <authorList>
            <person name="Kappmeyer L.S."/>
            <person name="Thiagarajan M."/>
            <person name="Herndon D.R."/>
            <person name="Ramsay J.D."/>
            <person name="Caler E."/>
            <person name="Djikeng A."/>
            <person name="Gillespie J.J."/>
            <person name="Lau A.O."/>
            <person name="Roalson E.H."/>
            <person name="Silva J.C."/>
            <person name="Silva M.G."/>
            <person name="Suarez C.E."/>
            <person name="Ueti M.W."/>
            <person name="Nene V.M."/>
            <person name="Mealey R.H."/>
            <person name="Knowles D.P."/>
            <person name="Brayton K.A."/>
        </authorList>
    </citation>
    <scope>NUCLEOTIDE SEQUENCE [LARGE SCALE GENOMIC DNA]</scope>
    <source>
        <strain evidence="3 4">WA</strain>
    </source>
</reference>
<feature type="transmembrane region" description="Helical" evidence="2">
    <location>
        <begin position="635"/>
        <end position="657"/>
    </location>
</feature>
<evidence type="ECO:0000313" key="4">
    <source>
        <dbReference type="Proteomes" id="UP000031512"/>
    </source>
</evidence>
<comment type="caution">
    <text evidence="3">The sequence shown here is derived from an EMBL/GenBank/DDBJ whole genome shotgun (WGS) entry which is preliminary data.</text>
</comment>
<feature type="region of interest" description="Disordered" evidence="1">
    <location>
        <begin position="357"/>
        <end position="378"/>
    </location>
</feature>
<name>L1LAE6_THEEQ</name>
<proteinExistence type="predicted"/>
<accession>L1LAE6</accession>
<dbReference type="GeneID" id="15804128"/>
<organism evidence="3 4">
    <name type="scientific">Theileria equi strain WA</name>
    <dbReference type="NCBI Taxonomy" id="1537102"/>
    <lineage>
        <taxon>Eukaryota</taxon>
        <taxon>Sar</taxon>
        <taxon>Alveolata</taxon>
        <taxon>Apicomplexa</taxon>
        <taxon>Aconoidasida</taxon>
        <taxon>Piroplasmida</taxon>
        <taxon>Theileriidae</taxon>
        <taxon>Theileria</taxon>
    </lineage>
</organism>
<sequence length="669" mass="72041">MVHPQSSVIINIKEDVPSELETTGFYGGSPDREVRLEKSESPLSPGFLKFTHVASAGQPFTVEIVIYESESNTVDVGVKNKEIKHLAVWYWFGDINHNQPILIEVWEKDGTYTYYNKGDDNGWSIYNLRSNPLKGEALERKLEHLNCEYYKVVTMDLTLGKHQHGNSYCCSKHNGQEKVYVQELKVPVGSPPIPYYKHEIIDKGYKLTKIKYYDYSVNRKPHALSFPIPGSISACAFYCGGKNPVLLYLHSEDKNTISGWFKKNTIGTGDNWERTLTGVPCPDDIKGCDDGYFDALVMELMSAGCPYSRCTDNKSLHGAYGDSTSFVPSGLQGNAQPPQYLPKEYPQPAVSYYRPDATSPITGNSLKGPGSGVSMPNEEGTFKQTAIDGSEVLVARTADGQVYAIATPASGSAPEGVSKESSESKGSTSEVPAYPISHVKESETHKEDLVSDTESIVEKTKSQVAFQEQEATRADEDTDSTASETAARPADTLAEGEIGEIPGRGLLETFGALIKLGLTGLDTAATLGTSGLSATLGLDEKDVKQLVFGVLDLIDPGPHGPLGEKGSKGEPGQGDIRGGGGQGRNGPNLPNSNVPGETYETKEETGGPQAQLSESPDPGGKTQAVTGFLETATGLGYIISGVFGGSGAVGLAGYKLYQRFKGDPWVRQI</sequence>
<dbReference type="Proteomes" id="UP000031512">
    <property type="component" value="Unassembled WGS sequence"/>
</dbReference>
<protein>
    <submittedName>
        <fullName evidence="3">Uncharacterized protein</fullName>
    </submittedName>
</protein>
<evidence type="ECO:0000256" key="2">
    <source>
        <dbReference type="SAM" id="Phobius"/>
    </source>
</evidence>
<keyword evidence="2" id="KW-0472">Membrane</keyword>